<dbReference type="AlphaFoldDB" id="A0A543FI07"/>
<reference evidence="1 2" key="1">
    <citation type="submission" date="2019-06" db="EMBL/GenBank/DDBJ databases">
        <title>Sequencing the genomes of 1000 actinobacteria strains.</title>
        <authorList>
            <person name="Klenk H.-P."/>
        </authorList>
    </citation>
    <scope>NUCLEOTIDE SEQUENCE [LARGE SCALE GENOMIC DNA]</scope>
    <source>
        <strain evidence="1 2">DSM 103495</strain>
    </source>
</reference>
<dbReference type="EMBL" id="VFPG01000001">
    <property type="protein sequence ID" value="TQM33471.1"/>
    <property type="molecule type" value="Genomic_DNA"/>
</dbReference>
<comment type="caution">
    <text evidence="1">The sequence shown here is derived from an EMBL/GenBank/DDBJ whole genome shotgun (WGS) entry which is preliminary data.</text>
</comment>
<organism evidence="1 2">
    <name type="scientific">Nocardia bhagyanarayanae</name>
    <dbReference type="NCBI Taxonomy" id="1215925"/>
    <lineage>
        <taxon>Bacteria</taxon>
        <taxon>Bacillati</taxon>
        <taxon>Actinomycetota</taxon>
        <taxon>Actinomycetes</taxon>
        <taxon>Mycobacteriales</taxon>
        <taxon>Nocardiaceae</taxon>
        <taxon>Nocardia</taxon>
    </lineage>
</organism>
<evidence type="ECO:0000313" key="2">
    <source>
        <dbReference type="Proteomes" id="UP000316331"/>
    </source>
</evidence>
<dbReference type="Proteomes" id="UP000316331">
    <property type="component" value="Unassembled WGS sequence"/>
</dbReference>
<evidence type="ECO:0000313" key="1">
    <source>
        <dbReference type="EMBL" id="TQM33471.1"/>
    </source>
</evidence>
<protein>
    <submittedName>
        <fullName evidence="1">Uncharacterized protein</fullName>
    </submittedName>
</protein>
<sequence>MVVLPNLGSRSRGIDSLWLIRLGQPKIGIEGGEYEAAASVRLHDLRSGGPSE</sequence>
<name>A0A543FI07_9NOCA</name>
<accession>A0A543FI07</accession>
<proteinExistence type="predicted"/>
<gene>
    <name evidence="1" type="ORF">FB390_5201</name>
</gene>
<keyword evidence="2" id="KW-1185">Reference proteome</keyword>